<dbReference type="SUPFAM" id="SSF52540">
    <property type="entry name" value="P-loop containing nucleoside triphosphate hydrolases"/>
    <property type="match status" value="1"/>
</dbReference>
<dbReference type="Gene3D" id="3.40.50.300">
    <property type="entry name" value="P-loop containing nucleotide triphosphate hydrolases"/>
    <property type="match status" value="1"/>
</dbReference>
<gene>
    <name evidence="9" type="ORF">GCM10011575_05950</name>
</gene>
<dbReference type="GO" id="GO:0005886">
    <property type="term" value="C:plasma membrane"/>
    <property type="evidence" value="ECO:0007669"/>
    <property type="project" value="UniProtKB-SubCell"/>
</dbReference>
<keyword evidence="5" id="KW-0547">Nucleotide-binding</keyword>
<keyword evidence="10" id="KW-1185">Reference proteome</keyword>
<evidence type="ECO:0000256" key="6">
    <source>
        <dbReference type="ARBA" id="ARBA00022840"/>
    </source>
</evidence>
<comment type="similarity">
    <text evidence="2">Belongs to the ABC transporter superfamily.</text>
</comment>
<evidence type="ECO:0000256" key="4">
    <source>
        <dbReference type="ARBA" id="ARBA00022475"/>
    </source>
</evidence>
<accession>A0A917S2F1</accession>
<dbReference type="InterPro" id="IPR050388">
    <property type="entry name" value="ABC_Ni/Peptide_Import"/>
</dbReference>
<protein>
    <submittedName>
        <fullName evidence="9">ABC transporter ATP-binding protein</fullName>
    </submittedName>
</protein>
<dbReference type="Proteomes" id="UP000613840">
    <property type="component" value="Unassembled WGS sequence"/>
</dbReference>
<dbReference type="Pfam" id="PF00005">
    <property type="entry name" value="ABC_tran"/>
    <property type="match status" value="1"/>
</dbReference>
<evidence type="ECO:0000256" key="5">
    <source>
        <dbReference type="ARBA" id="ARBA00022741"/>
    </source>
</evidence>
<dbReference type="SMART" id="SM00382">
    <property type="entry name" value="AAA"/>
    <property type="match status" value="1"/>
</dbReference>
<keyword evidence="7" id="KW-0472">Membrane</keyword>
<proteinExistence type="inferred from homology"/>
<dbReference type="GO" id="GO:0015833">
    <property type="term" value="P:peptide transport"/>
    <property type="evidence" value="ECO:0007669"/>
    <property type="project" value="InterPro"/>
</dbReference>
<comment type="caution">
    <text evidence="9">The sequence shown here is derived from an EMBL/GenBank/DDBJ whole genome shotgun (WGS) entry which is preliminary data.</text>
</comment>
<dbReference type="RefSeq" id="WP_188893648.1">
    <property type="nucleotide sequence ID" value="NZ_BMMZ01000001.1"/>
</dbReference>
<keyword evidence="4" id="KW-1003">Cell membrane</keyword>
<dbReference type="PROSITE" id="PS00211">
    <property type="entry name" value="ABC_TRANSPORTER_1"/>
    <property type="match status" value="1"/>
</dbReference>
<reference evidence="9" key="1">
    <citation type="journal article" date="2014" name="Int. J. Syst. Evol. Microbiol.">
        <title>Complete genome sequence of Corynebacterium casei LMG S-19264T (=DSM 44701T), isolated from a smear-ripened cheese.</title>
        <authorList>
            <consortium name="US DOE Joint Genome Institute (JGI-PGF)"/>
            <person name="Walter F."/>
            <person name="Albersmeier A."/>
            <person name="Kalinowski J."/>
            <person name="Ruckert C."/>
        </authorList>
    </citation>
    <scope>NUCLEOTIDE SEQUENCE</scope>
    <source>
        <strain evidence="9">CGMCC 4.7306</strain>
    </source>
</reference>
<evidence type="ECO:0000256" key="2">
    <source>
        <dbReference type="ARBA" id="ARBA00005417"/>
    </source>
</evidence>
<dbReference type="InterPro" id="IPR003593">
    <property type="entry name" value="AAA+_ATPase"/>
</dbReference>
<comment type="subcellular location">
    <subcellularLocation>
        <location evidence="1">Cell membrane</location>
        <topology evidence="1">Peripheral membrane protein</topology>
    </subcellularLocation>
</comment>
<evidence type="ECO:0000313" key="10">
    <source>
        <dbReference type="Proteomes" id="UP000613840"/>
    </source>
</evidence>
<evidence type="ECO:0000313" key="9">
    <source>
        <dbReference type="EMBL" id="GGL50466.1"/>
    </source>
</evidence>
<dbReference type="EMBL" id="BMMZ01000001">
    <property type="protein sequence ID" value="GGL50466.1"/>
    <property type="molecule type" value="Genomic_DNA"/>
</dbReference>
<organism evidence="9 10">
    <name type="scientific">Microlunatus endophyticus</name>
    <dbReference type="NCBI Taxonomy" id="1716077"/>
    <lineage>
        <taxon>Bacteria</taxon>
        <taxon>Bacillati</taxon>
        <taxon>Actinomycetota</taxon>
        <taxon>Actinomycetes</taxon>
        <taxon>Propionibacteriales</taxon>
        <taxon>Propionibacteriaceae</taxon>
        <taxon>Microlunatus</taxon>
    </lineage>
</organism>
<name>A0A917S2F1_9ACTN</name>
<keyword evidence="6 9" id="KW-0067">ATP-binding</keyword>
<dbReference type="PROSITE" id="PS50893">
    <property type="entry name" value="ABC_TRANSPORTER_2"/>
    <property type="match status" value="1"/>
</dbReference>
<dbReference type="InterPro" id="IPR003439">
    <property type="entry name" value="ABC_transporter-like_ATP-bd"/>
</dbReference>
<keyword evidence="3" id="KW-0813">Transport</keyword>
<dbReference type="InterPro" id="IPR027417">
    <property type="entry name" value="P-loop_NTPase"/>
</dbReference>
<dbReference type="FunFam" id="3.40.50.300:FF:000016">
    <property type="entry name" value="Oligopeptide ABC transporter ATP-binding component"/>
    <property type="match status" value="1"/>
</dbReference>
<evidence type="ECO:0000256" key="1">
    <source>
        <dbReference type="ARBA" id="ARBA00004202"/>
    </source>
</evidence>
<evidence type="ECO:0000259" key="8">
    <source>
        <dbReference type="PROSITE" id="PS50893"/>
    </source>
</evidence>
<dbReference type="NCBIfam" id="TIGR01727">
    <property type="entry name" value="oligo_HPY"/>
    <property type="match status" value="1"/>
</dbReference>
<dbReference type="Pfam" id="PF08352">
    <property type="entry name" value="oligo_HPY"/>
    <property type="match status" value="1"/>
</dbReference>
<dbReference type="GO" id="GO:0016887">
    <property type="term" value="F:ATP hydrolysis activity"/>
    <property type="evidence" value="ECO:0007669"/>
    <property type="project" value="InterPro"/>
</dbReference>
<evidence type="ECO:0000256" key="3">
    <source>
        <dbReference type="ARBA" id="ARBA00022448"/>
    </source>
</evidence>
<dbReference type="PANTHER" id="PTHR43297">
    <property type="entry name" value="OLIGOPEPTIDE TRANSPORT ATP-BINDING PROTEIN APPD"/>
    <property type="match status" value="1"/>
</dbReference>
<dbReference type="AlphaFoldDB" id="A0A917S2F1"/>
<feature type="domain" description="ABC transporter" evidence="8">
    <location>
        <begin position="11"/>
        <end position="262"/>
    </location>
</feature>
<dbReference type="CDD" id="cd03257">
    <property type="entry name" value="ABC_NikE_OppD_transporters"/>
    <property type="match status" value="1"/>
</dbReference>
<dbReference type="GO" id="GO:0005524">
    <property type="term" value="F:ATP binding"/>
    <property type="evidence" value="ECO:0007669"/>
    <property type="project" value="UniProtKB-KW"/>
</dbReference>
<reference evidence="9" key="2">
    <citation type="submission" date="2020-09" db="EMBL/GenBank/DDBJ databases">
        <authorList>
            <person name="Sun Q."/>
            <person name="Zhou Y."/>
        </authorList>
    </citation>
    <scope>NUCLEOTIDE SEQUENCE</scope>
    <source>
        <strain evidence="9">CGMCC 4.7306</strain>
    </source>
</reference>
<dbReference type="PANTHER" id="PTHR43297:SF2">
    <property type="entry name" value="DIPEPTIDE TRANSPORT ATP-BINDING PROTEIN DPPD"/>
    <property type="match status" value="1"/>
</dbReference>
<sequence>MTVHTTTEPILEVKDLTVEFETARKPLTAVDNVSWSLYPGQTLAILGESGSGKSVSTQAVAGILDMPPGRIVSGSASYRGQDLLQMPRKARRKIVGDRITMVFQDSLSALNPVQSVGAQIAESYRVHRGLGRREARERAIEMLAKVRIPAPHQRVHDYPHQFSGGMRQRVMLAMALALDPDVLIADEPTTALDVTVQAQILELLAELQSQTTMAVVLITHDLRVVEDVADHVVVMYAGRVVEQGRRDQVLTHPAHPYTEGLLKSMPSAELKGSQLATIAGTPPSLTSIPSGCAFRTRCAYAFEECSVIKPELIKIGSGSPDTAAAGRSAACLLDLDQRVSGLGTGAREVSAAHV</sequence>
<evidence type="ECO:0000256" key="7">
    <source>
        <dbReference type="ARBA" id="ARBA00023136"/>
    </source>
</evidence>
<dbReference type="InterPro" id="IPR017871">
    <property type="entry name" value="ABC_transporter-like_CS"/>
</dbReference>
<dbReference type="InterPro" id="IPR013563">
    <property type="entry name" value="Oligopep_ABC_C"/>
</dbReference>